<dbReference type="Proteomes" id="UP001556220">
    <property type="component" value="Unassembled WGS sequence"/>
</dbReference>
<dbReference type="RefSeq" id="WP_367854357.1">
    <property type="nucleotide sequence ID" value="NZ_JBFOHK010000002.1"/>
</dbReference>
<organism evidence="1 2">
    <name type="scientific">Rhodanobacter lycopersici</name>
    <dbReference type="NCBI Taxonomy" id="3162487"/>
    <lineage>
        <taxon>Bacteria</taxon>
        <taxon>Pseudomonadati</taxon>
        <taxon>Pseudomonadota</taxon>
        <taxon>Gammaproteobacteria</taxon>
        <taxon>Lysobacterales</taxon>
        <taxon>Rhodanobacteraceae</taxon>
        <taxon>Rhodanobacter</taxon>
    </lineage>
</organism>
<keyword evidence="2" id="KW-1185">Reference proteome</keyword>
<comment type="caution">
    <text evidence="1">The sequence shown here is derived from an EMBL/GenBank/DDBJ whole genome shotgun (WGS) entry which is preliminary data.</text>
</comment>
<gene>
    <name evidence="1" type="ORF">ABQJ54_11145</name>
</gene>
<proteinExistence type="predicted"/>
<protein>
    <recommendedName>
        <fullName evidence="3">DUF1330 domain-containing protein</fullName>
    </recommendedName>
</protein>
<evidence type="ECO:0000313" key="2">
    <source>
        <dbReference type="Proteomes" id="UP001556220"/>
    </source>
</evidence>
<evidence type="ECO:0000313" key="1">
    <source>
        <dbReference type="EMBL" id="MEW9572307.1"/>
    </source>
</evidence>
<dbReference type="EMBL" id="JBFOHK010000002">
    <property type="protein sequence ID" value="MEW9572307.1"/>
    <property type="molecule type" value="Genomic_DNA"/>
</dbReference>
<reference evidence="1 2" key="1">
    <citation type="submission" date="2024-06" db="EMBL/GenBank/DDBJ databases">
        <authorList>
            <person name="Woo H."/>
        </authorList>
    </citation>
    <scope>NUCLEOTIDE SEQUENCE [LARGE SCALE GENOMIC DNA]</scope>
    <source>
        <strain evidence="1 2">Si-c</strain>
    </source>
</reference>
<evidence type="ECO:0008006" key="3">
    <source>
        <dbReference type="Google" id="ProtNLM"/>
    </source>
</evidence>
<sequence length="74" mass="8226">MAKATYFVTIIYKGREDDYAEYLGAGCSLAVDSVDPNAPGFVAAIRASNRREAMILAKREYPDYFVLDKIKKAS</sequence>
<accession>A0ABV3QER7</accession>
<name>A0ABV3QER7_9GAMM</name>